<proteinExistence type="predicted"/>
<dbReference type="EMBL" id="PCSX01000008">
    <property type="protein sequence ID" value="PIP58428.1"/>
    <property type="molecule type" value="Genomic_DNA"/>
</dbReference>
<protein>
    <recommendedName>
        <fullName evidence="4">DUF4446 domain-containing protein</fullName>
    </recommendedName>
</protein>
<accession>A0A2H0BN51</accession>
<gene>
    <name evidence="2" type="ORF">COX02_00435</name>
</gene>
<sequence>MIISNPLIISSILGGLILILLAWIIHLEWRLKKLLRGKRAVDLEGVMIDMGKSLDELTTKHHELANFSTQMDERLKKAIQKVYTVRFNPFRDHGGNQSFSTCFLDDYGNGVVFSSLYSRDKVTVYAKPLISGKSDFELSDEENESILGATTGQKS</sequence>
<dbReference type="AlphaFoldDB" id="A0A2H0BN51"/>
<keyword evidence="1" id="KW-1133">Transmembrane helix</keyword>
<dbReference type="Proteomes" id="UP000229334">
    <property type="component" value="Unassembled WGS sequence"/>
</dbReference>
<evidence type="ECO:0008006" key="4">
    <source>
        <dbReference type="Google" id="ProtNLM"/>
    </source>
</evidence>
<evidence type="ECO:0000256" key="1">
    <source>
        <dbReference type="SAM" id="Phobius"/>
    </source>
</evidence>
<keyword evidence="1" id="KW-0812">Transmembrane</keyword>
<keyword evidence="1" id="KW-0472">Membrane</keyword>
<name>A0A2H0BN51_9BACT</name>
<reference evidence="2 3" key="1">
    <citation type="submission" date="2017-09" db="EMBL/GenBank/DDBJ databases">
        <title>Depth-based differentiation of microbial function through sediment-hosted aquifers and enrichment of novel symbionts in the deep terrestrial subsurface.</title>
        <authorList>
            <person name="Probst A.J."/>
            <person name="Ladd B."/>
            <person name="Jarett J.K."/>
            <person name="Geller-Mcgrath D.E."/>
            <person name="Sieber C.M."/>
            <person name="Emerson J.B."/>
            <person name="Anantharaman K."/>
            <person name="Thomas B.C."/>
            <person name="Malmstrom R."/>
            <person name="Stieglmeier M."/>
            <person name="Klingl A."/>
            <person name="Woyke T."/>
            <person name="Ryan C.M."/>
            <person name="Banfield J.F."/>
        </authorList>
    </citation>
    <scope>NUCLEOTIDE SEQUENCE [LARGE SCALE GENOMIC DNA]</scope>
    <source>
        <strain evidence="2">CG22_combo_CG10-13_8_21_14_all_37_9</strain>
    </source>
</reference>
<evidence type="ECO:0000313" key="3">
    <source>
        <dbReference type="Proteomes" id="UP000229334"/>
    </source>
</evidence>
<evidence type="ECO:0000313" key="2">
    <source>
        <dbReference type="EMBL" id="PIP58428.1"/>
    </source>
</evidence>
<comment type="caution">
    <text evidence="2">The sequence shown here is derived from an EMBL/GenBank/DDBJ whole genome shotgun (WGS) entry which is preliminary data.</text>
</comment>
<dbReference type="Pfam" id="PF14584">
    <property type="entry name" value="DUF4446"/>
    <property type="match status" value="1"/>
</dbReference>
<dbReference type="InterPro" id="IPR027981">
    <property type="entry name" value="DUF4446"/>
</dbReference>
<feature type="transmembrane region" description="Helical" evidence="1">
    <location>
        <begin position="6"/>
        <end position="29"/>
    </location>
</feature>
<organism evidence="2 3">
    <name type="scientific">Candidatus Vogelbacteria bacterium CG22_combo_CG10-13_8_21_14_all_37_9</name>
    <dbReference type="NCBI Taxonomy" id="1975046"/>
    <lineage>
        <taxon>Bacteria</taxon>
        <taxon>Candidatus Vogeliibacteriota</taxon>
    </lineage>
</organism>